<evidence type="ECO:0000313" key="3">
    <source>
        <dbReference type="Proteomes" id="UP000235598"/>
    </source>
</evidence>
<dbReference type="GO" id="GO:0016020">
    <property type="term" value="C:membrane"/>
    <property type="evidence" value="ECO:0007669"/>
    <property type="project" value="InterPro"/>
</dbReference>
<dbReference type="EMBL" id="PNHK01000001">
    <property type="protein sequence ID" value="PMD06601.1"/>
    <property type="molecule type" value="Genomic_DNA"/>
</dbReference>
<dbReference type="RefSeq" id="WP_102238243.1">
    <property type="nucleotide sequence ID" value="NZ_PNHK01000001.1"/>
</dbReference>
<keyword evidence="1" id="KW-1133">Transmembrane helix</keyword>
<comment type="caution">
    <text evidence="2">The sequence shown here is derived from an EMBL/GenBank/DDBJ whole genome shotgun (WGS) entry which is preliminary data.</text>
</comment>
<dbReference type="Pfam" id="PF02325">
    <property type="entry name" value="CCB3_YggT"/>
    <property type="match status" value="1"/>
</dbReference>
<name>A0A2N6VR36_9MICO</name>
<dbReference type="AlphaFoldDB" id="A0A2N6VR36"/>
<gene>
    <name evidence="2" type="ORF">CJ199_04395</name>
</gene>
<sequence>MAIVLQILAWLLSLYVYVLVGRVIIDLIQVFARDWRPTGAVLVLCEIIYTITDPPIKAIRKVIPPLRLGNVAIDLGFILVFIGVQMLSRFLFVLSTQVG</sequence>
<evidence type="ECO:0000256" key="1">
    <source>
        <dbReference type="SAM" id="Phobius"/>
    </source>
</evidence>
<organism evidence="2 3">
    <name type="scientific">Brevibacterium paucivorans</name>
    <dbReference type="NCBI Taxonomy" id="170994"/>
    <lineage>
        <taxon>Bacteria</taxon>
        <taxon>Bacillati</taxon>
        <taxon>Actinomycetota</taxon>
        <taxon>Actinomycetes</taxon>
        <taxon>Micrococcales</taxon>
        <taxon>Brevibacteriaceae</taxon>
        <taxon>Brevibacterium</taxon>
    </lineage>
</organism>
<keyword evidence="1" id="KW-0812">Transmembrane</keyword>
<dbReference type="Proteomes" id="UP000235598">
    <property type="component" value="Unassembled WGS sequence"/>
</dbReference>
<dbReference type="OrthoDB" id="3216131at2"/>
<reference evidence="2 3" key="1">
    <citation type="submission" date="2017-09" db="EMBL/GenBank/DDBJ databases">
        <title>Bacterial strain isolated from the female urinary microbiota.</title>
        <authorList>
            <person name="Thomas-White K."/>
            <person name="Kumar N."/>
            <person name="Forster S."/>
            <person name="Putonti C."/>
            <person name="Lawley T."/>
            <person name="Wolfe A.J."/>
        </authorList>
    </citation>
    <scope>NUCLEOTIDE SEQUENCE [LARGE SCALE GENOMIC DNA]</scope>
    <source>
        <strain evidence="2 3">UMB1301</strain>
    </source>
</reference>
<keyword evidence="1" id="KW-0472">Membrane</keyword>
<proteinExistence type="predicted"/>
<dbReference type="InterPro" id="IPR003425">
    <property type="entry name" value="CCB3/YggT"/>
</dbReference>
<accession>A0A2N6VR36</accession>
<feature type="transmembrane region" description="Helical" evidence="1">
    <location>
        <begin position="7"/>
        <end position="32"/>
    </location>
</feature>
<feature type="transmembrane region" description="Helical" evidence="1">
    <location>
        <begin position="68"/>
        <end position="92"/>
    </location>
</feature>
<protein>
    <submittedName>
        <fullName evidence="2">YggT family protein</fullName>
    </submittedName>
</protein>
<evidence type="ECO:0000313" key="2">
    <source>
        <dbReference type="EMBL" id="PMD06601.1"/>
    </source>
</evidence>